<evidence type="ECO:0000256" key="1">
    <source>
        <dbReference type="ARBA" id="ARBA00023117"/>
    </source>
</evidence>
<evidence type="ECO:0000256" key="2">
    <source>
        <dbReference type="PROSITE-ProRule" id="PRU00035"/>
    </source>
</evidence>
<dbReference type="Gramene" id="TRITD3Av1G153160.1">
    <property type="protein sequence ID" value="TRITD3Av1G153160.1"/>
    <property type="gene ID" value="TRITD3Av1G153160"/>
</dbReference>
<dbReference type="PROSITE" id="PS50014">
    <property type="entry name" value="BROMODOMAIN_2"/>
    <property type="match status" value="1"/>
</dbReference>
<dbReference type="InterPro" id="IPR001487">
    <property type="entry name" value="Bromodomain"/>
</dbReference>
<keyword evidence="6" id="KW-1185">Reference proteome</keyword>
<dbReference type="Proteomes" id="UP000324705">
    <property type="component" value="Chromosome 3A"/>
</dbReference>
<keyword evidence="3" id="KW-0472">Membrane</keyword>
<feature type="transmembrane region" description="Helical" evidence="3">
    <location>
        <begin position="220"/>
        <end position="240"/>
    </location>
</feature>
<keyword evidence="3" id="KW-1133">Transmembrane helix</keyword>
<evidence type="ECO:0000256" key="3">
    <source>
        <dbReference type="SAM" id="Phobius"/>
    </source>
</evidence>
<dbReference type="SUPFAM" id="SSF47370">
    <property type="entry name" value="Bromodomain"/>
    <property type="match status" value="1"/>
</dbReference>
<dbReference type="InterPro" id="IPR036427">
    <property type="entry name" value="Bromodomain-like_sf"/>
</dbReference>
<evidence type="ECO:0000313" key="5">
    <source>
        <dbReference type="EMBL" id="VAH62024.1"/>
    </source>
</evidence>
<protein>
    <recommendedName>
        <fullName evidence="4">Bromo domain-containing protein</fullName>
    </recommendedName>
</protein>
<dbReference type="PRINTS" id="PR00503">
    <property type="entry name" value="BROMODOMAIN"/>
</dbReference>
<keyword evidence="1 2" id="KW-0103">Bromodomain</keyword>
<dbReference type="PANTHER" id="PTHR45926">
    <property type="entry name" value="OSJNBA0053K19.4 PROTEIN"/>
    <property type="match status" value="1"/>
</dbReference>
<feature type="domain" description="Bromo" evidence="4">
    <location>
        <begin position="41"/>
        <end position="113"/>
    </location>
</feature>
<dbReference type="EMBL" id="LT934115">
    <property type="protein sequence ID" value="VAH62024.1"/>
    <property type="molecule type" value="Genomic_DNA"/>
</dbReference>
<accession>A0A9R0RP79</accession>
<dbReference type="Gene3D" id="1.20.920.10">
    <property type="entry name" value="Bromodomain-like"/>
    <property type="match status" value="1"/>
</dbReference>
<keyword evidence="3" id="KW-0812">Transmembrane</keyword>
<proteinExistence type="predicted"/>
<evidence type="ECO:0000313" key="6">
    <source>
        <dbReference type="Proteomes" id="UP000324705"/>
    </source>
</evidence>
<dbReference type="Pfam" id="PF00439">
    <property type="entry name" value="Bromodomain"/>
    <property type="match status" value="1"/>
</dbReference>
<reference evidence="5 6" key="1">
    <citation type="submission" date="2017-09" db="EMBL/GenBank/DDBJ databases">
        <authorList>
            <consortium name="International Durum Wheat Genome Sequencing Consortium (IDWGSC)"/>
            <person name="Milanesi L."/>
        </authorList>
    </citation>
    <scope>NUCLEOTIDE SEQUENCE [LARGE SCALE GENOMIC DNA]</scope>
    <source>
        <strain evidence="6">cv. Svevo</strain>
    </source>
</reference>
<name>A0A9R0RP79_TRITD</name>
<dbReference type="AlphaFoldDB" id="A0A9R0RP79"/>
<gene>
    <name evidence="5" type="ORF">TRITD_3Av1G153160</name>
</gene>
<organism evidence="5 6">
    <name type="scientific">Triticum turgidum subsp. durum</name>
    <name type="common">Durum wheat</name>
    <name type="synonym">Triticum durum</name>
    <dbReference type="NCBI Taxonomy" id="4567"/>
    <lineage>
        <taxon>Eukaryota</taxon>
        <taxon>Viridiplantae</taxon>
        <taxon>Streptophyta</taxon>
        <taxon>Embryophyta</taxon>
        <taxon>Tracheophyta</taxon>
        <taxon>Spermatophyta</taxon>
        <taxon>Magnoliopsida</taxon>
        <taxon>Liliopsida</taxon>
        <taxon>Poales</taxon>
        <taxon>Poaceae</taxon>
        <taxon>BOP clade</taxon>
        <taxon>Pooideae</taxon>
        <taxon>Triticodae</taxon>
        <taxon>Triticeae</taxon>
        <taxon>Triticinae</taxon>
        <taxon>Triticum</taxon>
    </lineage>
</organism>
<sequence>MASQSSPAGAPPGFPKPANYLAAADLPRALERCRVLLDELLQHEDGWMFAKPVDTYELGLRNYHSEIRQPMDLGTVRRRLERRRYQNPLCFASDVRRTFRNAMTYNYKGDDVYKSADVLSRIFESGWASISATLQSPPPVAERRARLKDKLPRLPVDLQYKAAVIMKDVGGWIQEVDGRVEVDLDKADEATLDKLEWLLALATMRKVIILSICTPCVSDLGSIILRCLVAILPIFIAMLFSDLVQTCSCRLC</sequence>
<evidence type="ECO:0000259" key="4">
    <source>
        <dbReference type="PROSITE" id="PS50014"/>
    </source>
</evidence>
<dbReference type="SMART" id="SM00297">
    <property type="entry name" value="BROMO"/>
    <property type="match status" value="1"/>
</dbReference>